<dbReference type="GO" id="GO:0005634">
    <property type="term" value="C:nucleus"/>
    <property type="evidence" value="ECO:0000318"/>
    <property type="project" value="GO_Central"/>
</dbReference>
<dbReference type="SMART" id="SM00441">
    <property type="entry name" value="FF"/>
    <property type="match status" value="6"/>
</dbReference>
<dbReference type="InParanoid" id="E9FSP4"/>
<dbReference type="CDD" id="cd00201">
    <property type="entry name" value="WW"/>
    <property type="match status" value="3"/>
</dbReference>
<dbReference type="InterPro" id="IPR057565">
    <property type="entry name" value="WW_TCRG1_3rd"/>
</dbReference>
<feature type="compositionally biased region" description="Basic and acidic residues" evidence="3">
    <location>
        <begin position="521"/>
        <end position="536"/>
    </location>
</feature>
<feature type="region of interest" description="Disordered" evidence="3">
    <location>
        <begin position="1022"/>
        <end position="1044"/>
    </location>
</feature>
<dbReference type="Pfam" id="PF00397">
    <property type="entry name" value="WW"/>
    <property type="match status" value="2"/>
</dbReference>
<dbReference type="SUPFAM" id="SSF81698">
    <property type="entry name" value="FF domain"/>
    <property type="match status" value="5"/>
</dbReference>
<dbReference type="PANTHER" id="PTHR15377:SF3">
    <property type="entry name" value="WW DOMAIN-CONTAINING PROTEIN"/>
    <property type="match status" value="1"/>
</dbReference>
<feature type="region of interest" description="Disordered" evidence="3">
    <location>
        <begin position="443"/>
        <end position="499"/>
    </location>
</feature>
<feature type="region of interest" description="Disordered" evidence="3">
    <location>
        <begin position="1"/>
        <end position="212"/>
    </location>
</feature>
<reference evidence="6 7" key="1">
    <citation type="journal article" date="2011" name="Science">
        <title>The ecoresponsive genome of Daphnia pulex.</title>
        <authorList>
            <person name="Colbourne J.K."/>
            <person name="Pfrender M.E."/>
            <person name="Gilbert D."/>
            <person name="Thomas W.K."/>
            <person name="Tucker A."/>
            <person name="Oakley T.H."/>
            <person name="Tokishita S."/>
            <person name="Aerts A."/>
            <person name="Arnold G.J."/>
            <person name="Basu M.K."/>
            <person name="Bauer D.J."/>
            <person name="Caceres C.E."/>
            <person name="Carmel L."/>
            <person name="Casola C."/>
            <person name="Choi J.H."/>
            <person name="Detter J.C."/>
            <person name="Dong Q."/>
            <person name="Dusheyko S."/>
            <person name="Eads B.D."/>
            <person name="Frohlich T."/>
            <person name="Geiler-Samerotte K.A."/>
            <person name="Gerlach D."/>
            <person name="Hatcher P."/>
            <person name="Jogdeo S."/>
            <person name="Krijgsveld J."/>
            <person name="Kriventseva E.V."/>
            <person name="Kultz D."/>
            <person name="Laforsch C."/>
            <person name="Lindquist E."/>
            <person name="Lopez J."/>
            <person name="Manak J.R."/>
            <person name="Muller J."/>
            <person name="Pangilinan J."/>
            <person name="Patwardhan R.P."/>
            <person name="Pitluck S."/>
            <person name="Pritham E.J."/>
            <person name="Rechtsteiner A."/>
            <person name="Rho M."/>
            <person name="Rogozin I.B."/>
            <person name="Sakarya O."/>
            <person name="Salamov A."/>
            <person name="Schaack S."/>
            <person name="Shapiro H."/>
            <person name="Shiga Y."/>
            <person name="Skalitzky C."/>
            <person name="Smith Z."/>
            <person name="Souvorov A."/>
            <person name="Sung W."/>
            <person name="Tang Z."/>
            <person name="Tsuchiya D."/>
            <person name="Tu H."/>
            <person name="Vos H."/>
            <person name="Wang M."/>
            <person name="Wolf Y.I."/>
            <person name="Yamagata H."/>
            <person name="Yamada T."/>
            <person name="Ye Y."/>
            <person name="Shaw J.R."/>
            <person name="Andrews J."/>
            <person name="Crease T.J."/>
            <person name="Tang H."/>
            <person name="Lucas S.M."/>
            <person name="Robertson H.M."/>
            <person name="Bork P."/>
            <person name="Koonin E.V."/>
            <person name="Zdobnov E.M."/>
            <person name="Grigoriev I.V."/>
            <person name="Lynch M."/>
            <person name="Boore J.L."/>
        </authorList>
    </citation>
    <scope>NUCLEOTIDE SEQUENCE [LARGE SCALE GENOMIC DNA]</scope>
</reference>
<dbReference type="KEGG" id="dpx:DAPPUDRAFT_220367"/>
<dbReference type="HOGENOM" id="CLU_008684_0_0_1"/>
<evidence type="ECO:0000256" key="1">
    <source>
        <dbReference type="ARBA" id="ARBA00022737"/>
    </source>
</evidence>
<dbReference type="Pfam" id="PF23517">
    <property type="entry name" value="WW_TCERG1"/>
    <property type="match status" value="1"/>
</dbReference>
<dbReference type="InterPro" id="IPR045148">
    <property type="entry name" value="TCRG1-like"/>
</dbReference>
<evidence type="ECO:0008006" key="8">
    <source>
        <dbReference type="Google" id="ProtNLM"/>
    </source>
</evidence>
<dbReference type="Gene3D" id="2.20.70.10">
    <property type="match status" value="3"/>
</dbReference>
<evidence type="ECO:0000256" key="2">
    <source>
        <dbReference type="SAM" id="Coils"/>
    </source>
</evidence>
<dbReference type="Proteomes" id="UP000000305">
    <property type="component" value="Unassembled WGS sequence"/>
</dbReference>
<keyword evidence="1" id="KW-0677">Repeat</keyword>
<accession>E9FSP4</accession>
<dbReference type="GO" id="GO:0003712">
    <property type="term" value="F:transcription coregulator activity"/>
    <property type="evidence" value="ECO:0000318"/>
    <property type="project" value="GO_Central"/>
</dbReference>
<dbReference type="EMBL" id="GL732524">
    <property type="protein sequence ID" value="EFX89236.1"/>
    <property type="molecule type" value="Genomic_DNA"/>
</dbReference>
<feature type="compositionally biased region" description="Basic and acidic residues" evidence="3">
    <location>
        <begin position="454"/>
        <end position="488"/>
    </location>
</feature>
<dbReference type="InterPro" id="IPR036020">
    <property type="entry name" value="WW_dom_sf"/>
</dbReference>
<dbReference type="FunFam" id="1.10.10.440:FF:000020">
    <property type="entry name" value="Pre-mRNA-processing protein 40C"/>
    <property type="match status" value="1"/>
</dbReference>
<dbReference type="PROSITE" id="PS51676">
    <property type="entry name" value="FF"/>
    <property type="match status" value="3"/>
</dbReference>
<feature type="compositionally biased region" description="Pro residues" evidence="3">
    <location>
        <begin position="95"/>
        <end position="112"/>
    </location>
</feature>
<dbReference type="FunFam" id="1.10.10.440:FF:000006">
    <property type="entry name" value="Transcription elongation regulator 1 (CA150)"/>
    <property type="match status" value="1"/>
</dbReference>
<dbReference type="Gene3D" id="1.10.10.440">
    <property type="entry name" value="FF domain"/>
    <property type="match status" value="6"/>
</dbReference>
<feature type="region of interest" description="Disordered" evidence="3">
    <location>
        <begin position="231"/>
        <end position="258"/>
    </location>
</feature>
<dbReference type="AlphaFoldDB" id="E9FSP4"/>
<feature type="domain" description="WW" evidence="4">
    <location>
        <begin position="264"/>
        <end position="297"/>
    </location>
</feature>
<dbReference type="FunFam" id="2.20.70.10:FF:000049">
    <property type="entry name" value="Transcription elongation regulator 1-like"/>
    <property type="match status" value="1"/>
</dbReference>
<feature type="compositionally biased region" description="Low complexity" evidence="3">
    <location>
        <begin position="245"/>
        <end position="255"/>
    </location>
</feature>
<protein>
    <recommendedName>
        <fullName evidence="8">EOG090X064W</fullName>
    </recommendedName>
</protein>
<dbReference type="OrthoDB" id="63972at2759"/>
<dbReference type="SUPFAM" id="SSF51045">
    <property type="entry name" value="WW domain"/>
    <property type="match status" value="3"/>
</dbReference>
<feature type="domain" description="FF" evidence="5">
    <location>
        <begin position="679"/>
        <end position="734"/>
    </location>
</feature>
<dbReference type="eggNOG" id="KOG0155">
    <property type="taxonomic scope" value="Eukaryota"/>
</dbReference>
<name>E9FSP4_DAPPU</name>
<dbReference type="InterPro" id="IPR036517">
    <property type="entry name" value="FF_domain_sf"/>
</dbReference>
<dbReference type="OMA" id="GMWLQPP"/>
<feature type="compositionally biased region" description="Low complexity" evidence="3">
    <location>
        <begin position="57"/>
        <end position="67"/>
    </location>
</feature>
<dbReference type="GO" id="GO:0070063">
    <property type="term" value="F:RNA polymerase binding"/>
    <property type="evidence" value="ECO:0000318"/>
    <property type="project" value="GO_Central"/>
</dbReference>
<organism evidence="6 7">
    <name type="scientific">Daphnia pulex</name>
    <name type="common">Water flea</name>
    <dbReference type="NCBI Taxonomy" id="6669"/>
    <lineage>
        <taxon>Eukaryota</taxon>
        <taxon>Metazoa</taxon>
        <taxon>Ecdysozoa</taxon>
        <taxon>Arthropoda</taxon>
        <taxon>Crustacea</taxon>
        <taxon>Branchiopoda</taxon>
        <taxon>Diplostraca</taxon>
        <taxon>Cladocera</taxon>
        <taxon>Anomopoda</taxon>
        <taxon>Daphniidae</taxon>
        <taxon>Daphnia</taxon>
    </lineage>
</organism>
<dbReference type="InterPro" id="IPR001202">
    <property type="entry name" value="WW_dom"/>
</dbReference>
<evidence type="ECO:0000256" key="3">
    <source>
        <dbReference type="SAM" id="MobiDB-lite"/>
    </source>
</evidence>
<dbReference type="FunCoup" id="E9FSP4">
    <property type="interactions" value="2553"/>
</dbReference>
<keyword evidence="7" id="KW-1185">Reference proteome</keyword>
<proteinExistence type="predicted"/>
<dbReference type="InterPro" id="IPR002713">
    <property type="entry name" value="FF_domain"/>
</dbReference>
<dbReference type="FunFam" id="1.10.10.440:FF:000008">
    <property type="entry name" value="Transcription elongation regulator 1 (CA150)"/>
    <property type="match status" value="1"/>
</dbReference>
<feature type="region of interest" description="Disordered" evidence="3">
    <location>
        <begin position="811"/>
        <end position="841"/>
    </location>
</feature>
<feature type="compositionally biased region" description="Polar residues" evidence="3">
    <location>
        <begin position="1"/>
        <end position="25"/>
    </location>
</feature>
<dbReference type="FunFam" id="2.20.70.10:FF:000134">
    <property type="entry name" value="Uncharacterized protein, isoform C"/>
    <property type="match status" value="1"/>
</dbReference>
<evidence type="ECO:0000259" key="5">
    <source>
        <dbReference type="PROSITE" id="PS51676"/>
    </source>
</evidence>
<dbReference type="FunFam" id="1.10.10.440:FF:000001">
    <property type="entry name" value="Transcription elongation regulator 1 like"/>
    <property type="match status" value="1"/>
</dbReference>
<feature type="compositionally biased region" description="Pro residues" evidence="3">
    <location>
        <begin position="182"/>
        <end position="196"/>
    </location>
</feature>
<feature type="domain" description="WW" evidence="4">
    <location>
        <begin position="498"/>
        <end position="527"/>
    </location>
</feature>
<evidence type="ECO:0000259" key="4">
    <source>
        <dbReference type="PROSITE" id="PS50020"/>
    </source>
</evidence>
<feature type="compositionally biased region" description="Basic and acidic residues" evidence="3">
    <location>
        <begin position="549"/>
        <end position="580"/>
    </location>
</feature>
<evidence type="ECO:0000313" key="6">
    <source>
        <dbReference type="EMBL" id="EFX89236.1"/>
    </source>
</evidence>
<evidence type="ECO:0000313" key="7">
    <source>
        <dbReference type="Proteomes" id="UP000000305"/>
    </source>
</evidence>
<gene>
    <name evidence="6" type="ORF">DAPPUDRAFT_220367</name>
</gene>
<dbReference type="SMART" id="SM00456">
    <property type="entry name" value="WW"/>
    <property type="match status" value="3"/>
</dbReference>
<dbReference type="Pfam" id="PF01846">
    <property type="entry name" value="FF"/>
    <property type="match status" value="5"/>
</dbReference>
<feature type="coiled-coil region" evidence="2">
    <location>
        <begin position="666"/>
        <end position="697"/>
    </location>
</feature>
<feature type="region of interest" description="Disordered" evidence="3">
    <location>
        <begin position="520"/>
        <end position="580"/>
    </location>
</feature>
<keyword evidence="2" id="KW-0175">Coiled coil</keyword>
<dbReference type="PROSITE" id="PS01159">
    <property type="entry name" value="WW_DOMAIN_1"/>
    <property type="match status" value="1"/>
</dbReference>
<feature type="domain" description="FF" evidence="5">
    <location>
        <begin position="612"/>
        <end position="667"/>
    </location>
</feature>
<sequence>MDSGSENNDSFFIEGPSNTGPNANEENFADDGDFGPPMSYQQQHYGGPRGPPGMGPRGPMGMRPMRPFGGGGPMGPRPAFMQRGPPGGHGGFHGPPRPGPPGQRFQGPPPRGMGPMGGPRGPPPNMMQGYSDYPRQMRPHFSQEQNGGRNGDSMDGSGGWDMQGPPNQPNGGGMGYMGGPPQQGPPPSYGNVPPPHNQHYGNMPPQQPPAHGYVFHGTQFSLMDYIGGHPGYPGSGMPPAPGGYQQPHQSQQQSHLAPVSEIDASTDEVWVETKAGDGKSYYYHAKSRETTWTRPVEGPNVKVLTQQQVEAMAQSAASKPPENGVVMPTGPTQGGSYGPQQPFYPAHQGWNMGGAVAPTPAPALSAGPVPYPVMLGSDPGTDPILLSQAMEWCEYRSPDGKPYYFNVKSSSSVWEKPQALKDYEVARLAAAARVHATPSVPIAQPVQPASMPEVAKKEEPKVSESEKAEPAKETKEKEEVKVPKDKSRPVSSTPVPGTPWCVVWTGDGRVFFFNPSTRSSVWEKPEDLKNRPDVDKLIANVPDDSPQQVDKKDEIKEIKPDKKKKSESGTDEPPLKKSKINDEVIEEVRIEEPTKDTAMEAEVKAAQQRAVIPLEDRVQQFKAMLAEKEVSAFSTWEKELHKIVFDSRYLLLTSKERKDVYEDFVRERVEEERREKRNRMKEKKDDFRRLMEDAKLNGKSTFSDFNHRYSKDERFRGVEKTRERESLFNEFIVEVRRKEKDERDAHREKARKEFVSFLREQLGDQPSERYSRWTEVKRKLEDTKDSRLRNVDSSLREDYYREWIRTVREKMEKKEKEREKNKESKSSKRDKDRDKERIAHQHGEAVSQFTALLTDLIRNPDMSWKEAKRTLRKDSRSEVTDILSKEEREKMFSEHIEKLTFKKRGKFREMLEEIGELTLTTAWKKVRGLIKDDPRYAKFSSSDRKCEKEFNEFMKDKMVAAKADFRELLKESKFISYKSMKSVRESDQALKDIESTLRKDRRYLQLECVRHERTDLLMAHLEELERKGPPPPPTATEPVRRDKH</sequence>
<dbReference type="PANTHER" id="PTHR15377">
    <property type="entry name" value="TRANSCRIPTION ELONGATION REGULATOR 1"/>
    <property type="match status" value="1"/>
</dbReference>
<feature type="domain" description="WW" evidence="4">
    <location>
        <begin position="392"/>
        <end position="419"/>
    </location>
</feature>
<dbReference type="STRING" id="6669.E9FSP4"/>
<dbReference type="FunFam" id="1.10.10.440:FF:000029">
    <property type="entry name" value="Uncharacterized protein, isoform B"/>
    <property type="match status" value="1"/>
</dbReference>
<feature type="domain" description="FF" evidence="5">
    <location>
        <begin position="900"/>
        <end position="956"/>
    </location>
</feature>
<dbReference type="PROSITE" id="PS50020">
    <property type="entry name" value="WW_DOMAIN_2"/>
    <property type="match status" value="3"/>
</dbReference>